<feature type="transmembrane region" description="Helical" evidence="1">
    <location>
        <begin position="373"/>
        <end position="391"/>
    </location>
</feature>
<dbReference type="SUPFAM" id="SSF51735">
    <property type="entry name" value="NAD(P)-binding Rossmann-fold domains"/>
    <property type="match status" value="1"/>
</dbReference>
<dbReference type="EMBL" id="CP000438">
    <property type="protein sequence ID" value="ABJ15296.1"/>
    <property type="molecule type" value="Genomic_DNA"/>
</dbReference>
<proteinExistence type="predicted"/>
<feature type="transmembrane region" description="Helical" evidence="1">
    <location>
        <begin position="397"/>
        <end position="413"/>
    </location>
</feature>
<protein>
    <submittedName>
        <fullName evidence="3">Putative epimerase</fullName>
    </submittedName>
</protein>
<dbReference type="BioCyc" id="PAER208963:G1G74-364-MONOMER"/>
<evidence type="ECO:0000256" key="1">
    <source>
        <dbReference type="SAM" id="Phobius"/>
    </source>
</evidence>
<evidence type="ECO:0000313" key="4">
    <source>
        <dbReference type="Proteomes" id="UP000000653"/>
    </source>
</evidence>
<gene>
    <name evidence="3" type="ordered locus">PA14_04340</name>
</gene>
<keyword evidence="1" id="KW-1133">Transmembrane helix</keyword>
<feature type="transmembrane region" description="Helical" evidence="1">
    <location>
        <begin position="339"/>
        <end position="361"/>
    </location>
</feature>
<sequence>MRILLVGAGGFVGRHLLPALLAAGHELLLTARRPPVDAPAGVRWLALDLERLAERPDSFAWPAGVDLLINAAGTMSLDEASMARVQDSGARALFDLAAAHGAKVLQISALGAGAHPDVTFLASKAAADRHLLELGIPALVLRPSLLLGPGGASSAWLERLSPLPLIPLLDNRARLQPLHVEDLVGAVLALLRCWPERAQVIPLVGPQALTQGELLDELRRAQGWPRGRYVVPPAALLDALGGLGRRAGWRTLSPSMLKLVRHDNLADPALLDAACGYRCAPLASRLLGWPQAARSLAALMRPLMLAALVLIWLGTLVACLGPGYGWGLRILGEAGIHGWPASLAVIAGALLDGALGVGLLLRRWRRRALLAQFWLMLGYSLAISLILPHYWYDPYMAVGKNIVLMVATLWLLGDEPRAKEARG</sequence>
<dbReference type="Pfam" id="PF01370">
    <property type="entry name" value="Epimerase"/>
    <property type="match status" value="1"/>
</dbReference>
<name>A0A0H2ZJY1_PSEAB</name>
<accession>A0A0H2ZJY1</accession>
<dbReference type="KEGG" id="pau:PA14_04340"/>
<organism evidence="3 4">
    <name type="scientific">Pseudomonas aeruginosa (strain UCBPP-PA14)</name>
    <dbReference type="NCBI Taxonomy" id="208963"/>
    <lineage>
        <taxon>Bacteria</taxon>
        <taxon>Pseudomonadati</taxon>
        <taxon>Pseudomonadota</taxon>
        <taxon>Gammaproteobacteria</taxon>
        <taxon>Pseudomonadales</taxon>
        <taxon>Pseudomonadaceae</taxon>
        <taxon>Pseudomonas</taxon>
    </lineage>
</organism>
<reference evidence="3 4" key="1">
    <citation type="journal article" date="2006" name="Genome Biol.">
        <title>Genomic analysis reveals that Pseudomonas aeruginosa virulence is combinatorial.</title>
        <authorList>
            <person name="Lee D.G."/>
            <person name="Urbach J.M."/>
            <person name="Wu G."/>
            <person name="Liberati N.T."/>
            <person name="Feinbaum R.L."/>
            <person name="Miyata S."/>
            <person name="Diggins L.T."/>
            <person name="He J."/>
            <person name="Saucier M."/>
            <person name="Deziel E."/>
            <person name="Friedman L."/>
            <person name="Li L."/>
            <person name="Grills G."/>
            <person name="Montgomery K."/>
            <person name="Kucherlapati R."/>
            <person name="Rahme L.G."/>
            <person name="Ausubel F.M."/>
        </authorList>
    </citation>
    <scope>NUCLEOTIDE SEQUENCE [LARGE SCALE GENOMIC DNA]</scope>
    <source>
        <strain evidence="3 4">UCBPP-PA14</strain>
    </source>
</reference>
<feature type="transmembrane region" description="Helical" evidence="1">
    <location>
        <begin position="303"/>
        <end position="327"/>
    </location>
</feature>
<evidence type="ECO:0000259" key="2">
    <source>
        <dbReference type="Pfam" id="PF01370"/>
    </source>
</evidence>
<keyword evidence="1" id="KW-0472">Membrane</keyword>
<dbReference type="Proteomes" id="UP000000653">
    <property type="component" value="Chromosome"/>
</dbReference>
<dbReference type="GO" id="GO:0044877">
    <property type="term" value="F:protein-containing complex binding"/>
    <property type="evidence" value="ECO:0007669"/>
    <property type="project" value="TreeGrafter"/>
</dbReference>
<dbReference type="Gene3D" id="3.40.50.720">
    <property type="entry name" value="NAD(P)-binding Rossmann-like Domain"/>
    <property type="match status" value="1"/>
</dbReference>
<dbReference type="HOGENOM" id="CLU_007383_6_5_6"/>
<dbReference type="RefSeq" id="WP_004364992.1">
    <property type="nucleotide sequence ID" value="NC_008463.1"/>
</dbReference>
<evidence type="ECO:0000313" key="3">
    <source>
        <dbReference type="EMBL" id="ABJ15296.1"/>
    </source>
</evidence>
<dbReference type="Pfam" id="PF13781">
    <property type="entry name" value="DoxX_3"/>
    <property type="match status" value="1"/>
</dbReference>
<feature type="domain" description="NAD-dependent epimerase/dehydratase" evidence="2">
    <location>
        <begin position="3"/>
        <end position="192"/>
    </location>
</feature>
<dbReference type="InterPro" id="IPR025695">
    <property type="entry name" value="DoxX-like"/>
</dbReference>
<dbReference type="PANTHER" id="PTHR12126">
    <property type="entry name" value="NADH-UBIQUINONE OXIDOREDUCTASE 39 KDA SUBUNIT-RELATED"/>
    <property type="match status" value="1"/>
</dbReference>
<dbReference type="InterPro" id="IPR036291">
    <property type="entry name" value="NAD(P)-bd_dom_sf"/>
</dbReference>
<dbReference type="PANTHER" id="PTHR12126:SF11">
    <property type="entry name" value="NADH DEHYDROGENASE [UBIQUINONE] 1 ALPHA SUBCOMPLEX SUBUNIT 9, MITOCHONDRIAL"/>
    <property type="match status" value="1"/>
</dbReference>
<dbReference type="InterPro" id="IPR001509">
    <property type="entry name" value="Epimerase_deHydtase"/>
</dbReference>
<dbReference type="AlphaFoldDB" id="A0A0H2ZJY1"/>
<keyword evidence="1" id="KW-0812">Transmembrane</keyword>
<dbReference type="InterPro" id="IPR051207">
    <property type="entry name" value="ComplexI_NDUFA9_subunit"/>
</dbReference>